<dbReference type="Gene3D" id="1.10.10.10">
    <property type="entry name" value="Winged helix-like DNA-binding domain superfamily/Winged helix DNA-binding domain"/>
    <property type="match status" value="1"/>
</dbReference>
<evidence type="ECO:0000256" key="1">
    <source>
        <dbReference type="ARBA" id="ARBA00023015"/>
    </source>
</evidence>
<evidence type="ECO:0000256" key="2">
    <source>
        <dbReference type="ARBA" id="ARBA00023125"/>
    </source>
</evidence>
<protein>
    <submittedName>
        <fullName evidence="5">LuxR family transcriptional regulator</fullName>
    </submittedName>
</protein>
<dbReference type="Gene3D" id="3.30.450.80">
    <property type="entry name" value="Transcription factor LuxR-like, autoinducer-binding domain"/>
    <property type="match status" value="1"/>
</dbReference>
<dbReference type="InterPro" id="IPR000792">
    <property type="entry name" value="Tscrpt_reg_LuxR_C"/>
</dbReference>
<evidence type="ECO:0000313" key="6">
    <source>
        <dbReference type="Proteomes" id="UP000615796"/>
    </source>
</evidence>
<dbReference type="GO" id="GO:0003677">
    <property type="term" value="F:DNA binding"/>
    <property type="evidence" value="ECO:0007669"/>
    <property type="project" value="UniProtKB-KW"/>
</dbReference>
<keyword evidence="3" id="KW-0804">Transcription</keyword>
<evidence type="ECO:0000313" key="5">
    <source>
        <dbReference type="EMBL" id="MBC5850402.1"/>
    </source>
</evidence>
<dbReference type="PANTHER" id="PTHR44688:SF16">
    <property type="entry name" value="DNA-BINDING TRANSCRIPTIONAL ACTIVATOR DEVR_DOSR"/>
    <property type="match status" value="1"/>
</dbReference>
<dbReference type="PRINTS" id="PR00038">
    <property type="entry name" value="HTHLUXR"/>
</dbReference>
<dbReference type="InterPro" id="IPR036388">
    <property type="entry name" value="WH-like_DNA-bd_sf"/>
</dbReference>
<dbReference type="Pfam" id="PF03472">
    <property type="entry name" value="Autoind_bind"/>
    <property type="match status" value="1"/>
</dbReference>
<reference evidence="5" key="1">
    <citation type="submission" date="2020-08" db="EMBL/GenBank/DDBJ databases">
        <title>Genome Sequencing and Pan-Genome Analysis of Migratory bird Vibrio Strains, Inner Mongolia.</title>
        <authorList>
            <person name="Zheng L."/>
        </authorList>
    </citation>
    <scope>NUCLEOTIDE SEQUENCE</scope>
    <source>
        <strain evidence="5">M13F</strain>
    </source>
</reference>
<organism evidence="5 6">
    <name type="scientific">Vibrio metschnikovii</name>
    <dbReference type="NCBI Taxonomy" id="28172"/>
    <lineage>
        <taxon>Bacteria</taxon>
        <taxon>Pseudomonadati</taxon>
        <taxon>Pseudomonadota</taxon>
        <taxon>Gammaproteobacteria</taxon>
        <taxon>Vibrionales</taxon>
        <taxon>Vibrionaceae</taxon>
        <taxon>Vibrio</taxon>
    </lineage>
</organism>
<dbReference type="CDD" id="cd06170">
    <property type="entry name" value="LuxR_C_like"/>
    <property type="match status" value="1"/>
</dbReference>
<dbReference type="RefSeq" id="WP_186459931.1">
    <property type="nucleotide sequence ID" value="NZ_CAWQCL010000056.1"/>
</dbReference>
<dbReference type="EMBL" id="JACRUP010000002">
    <property type="protein sequence ID" value="MBC5850402.1"/>
    <property type="molecule type" value="Genomic_DNA"/>
</dbReference>
<dbReference type="PROSITE" id="PS50043">
    <property type="entry name" value="HTH_LUXR_2"/>
    <property type="match status" value="1"/>
</dbReference>
<sequence>MQKILRLIQENPFIDSFQALQSTLAKMNHLIEHEYFLFGLSLQTTLTSNDTLIADNYPLAWRQQYDESQFMLIDPIVRYSMTNFLPIRWSEIRAHHQDSQIIFEEARLNGLKEGFSIPVHGLRGEFGMLSFATSDTRHYDLNLPAIQASQLLVPLLAQNIDNIVRCHRDAKPRAELTCREGQCLSWAAEGKSAWEIAQIINTSERTVKFHLSNACKKLGATNRYQAITKAILGGYINPYV</sequence>
<comment type="caution">
    <text evidence="5">The sequence shown here is derived from an EMBL/GenBank/DDBJ whole genome shotgun (WGS) entry which is preliminary data.</text>
</comment>
<proteinExistence type="predicted"/>
<name>A0A9X0R6C5_VIBME</name>
<dbReference type="PANTHER" id="PTHR44688">
    <property type="entry name" value="DNA-BINDING TRANSCRIPTIONAL ACTIVATOR DEVR_DOSR"/>
    <property type="match status" value="1"/>
</dbReference>
<gene>
    <name evidence="5" type="ORF">H8Q88_05440</name>
</gene>
<keyword evidence="2" id="KW-0238">DNA-binding</keyword>
<dbReference type="Proteomes" id="UP000615796">
    <property type="component" value="Unassembled WGS sequence"/>
</dbReference>
<keyword evidence="1" id="KW-0805">Transcription regulation</keyword>
<dbReference type="InterPro" id="IPR036693">
    <property type="entry name" value="TF_LuxR_autoind-bd_dom_sf"/>
</dbReference>
<feature type="domain" description="HTH luxR-type" evidence="4">
    <location>
        <begin position="169"/>
        <end position="234"/>
    </location>
</feature>
<dbReference type="SMART" id="SM00421">
    <property type="entry name" value="HTH_LUXR"/>
    <property type="match status" value="1"/>
</dbReference>
<dbReference type="GO" id="GO:0006355">
    <property type="term" value="P:regulation of DNA-templated transcription"/>
    <property type="evidence" value="ECO:0007669"/>
    <property type="project" value="InterPro"/>
</dbReference>
<dbReference type="SUPFAM" id="SSF46894">
    <property type="entry name" value="C-terminal effector domain of the bipartite response regulators"/>
    <property type="match status" value="1"/>
</dbReference>
<keyword evidence="6" id="KW-1185">Reference proteome</keyword>
<dbReference type="InterPro" id="IPR005143">
    <property type="entry name" value="TF_LuxR_autoind-bd_dom"/>
</dbReference>
<dbReference type="Pfam" id="PF00196">
    <property type="entry name" value="GerE"/>
    <property type="match status" value="1"/>
</dbReference>
<evidence type="ECO:0000259" key="4">
    <source>
        <dbReference type="PROSITE" id="PS50043"/>
    </source>
</evidence>
<accession>A0A9X0R6C5</accession>
<dbReference type="SUPFAM" id="SSF75516">
    <property type="entry name" value="Pheromone-binding domain of LuxR-like quorum-sensing transcription factors"/>
    <property type="match status" value="1"/>
</dbReference>
<evidence type="ECO:0000256" key="3">
    <source>
        <dbReference type="ARBA" id="ARBA00023163"/>
    </source>
</evidence>
<dbReference type="AlphaFoldDB" id="A0A9X0R6C5"/>
<dbReference type="InterPro" id="IPR016032">
    <property type="entry name" value="Sig_transdc_resp-reg_C-effctor"/>
</dbReference>